<gene>
    <name evidence="4" type="ORF">TPC1_10357</name>
</gene>
<dbReference type="EMBL" id="GDID01000269">
    <property type="protein sequence ID" value="JAP96337.1"/>
    <property type="molecule type" value="Transcribed_RNA"/>
</dbReference>
<proteinExistence type="predicted"/>
<dbReference type="GO" id="GO:0036064">
    <property type="term" value="C:ciliary basal body"/>
    <property type="evidence" value="ECO:0007669"/>
    <property type="project" value="TreeGrafter"/>
</dbReference>
<organism evidence="4">
    <name type="scientific">Trepomonas sp. PC1</name>
    <dbReference type="NCBI Taxonomy" id="1076344"/>
    <lineage>
        <taxon>Eukaryota</taxon>
        <taxon>Metamonada</taxon>
        <taxon>Diplomonadida</taxon>
        <taxon>Hexamitidae</taxon>
        <taxon>Hexamitinae</taxon>
        <taxon>Trepomonas</taxon>
    </lineage>
</organism>
<reference evidence="4" key="1">
    <citation type="submission" date="2015-07" db="EMBL/GenBank/DDBJ databases">
        <title>Adaptation to a free-living lifestyle via gene acquisitions in the diplomonad Trepomonas sp. PC1.</title>
        <authorList>
            <person name="Xu F."/>
            <person name="Jerlstrom-Hultqvist J."/>
            <person name="Kolisko M."/>
            <person name="Simpson A.G.B."/>
            <person name="Roger A.J."/>
            <person name="Svard S.G."/>
            <person name="Andersson J.O."/>
        </authorList>
    </citation>
    <scope>NUCLEOTIDE SEQUENCE</scope>
    <source>
        <strain evidence="4">PC1</strain>
    </source>
</reference>
<dbReference type="GO" id="GO:0070740">
    <property type="term" value="F:tubulin-glutamic acid ligase activity"/>
    <property type="evidence" value="ECO:0007669"/>
    <property type="project" value="TreeGrafter"/>
</dbReference>
<dbReference type="Pfam" id="PF03133">
    <property type="entry name" value="TTL"/>
    <property type="match status" value="1"/>
</dbReference>
<evidence type="ECO:0000256" key="2">
    <source>
        <dbReference type="ARBA" id="ARBA00022741"/>
    </source>
</evidence>
<name>A0A146KIT4_9EUKA</name>
<keyword evidence="2" id="KW-0547">Nucleotide-binding</keyword>
<dbReference type="PANTHER" id="PTHR12241">
    <property type="entry name" value="TUBULIN POLYGLUTAMYLASE"/>
    <property type="match status" value="1"/>
</dbReference>
<accession>A0A146KIT4</accession>
<evidence type="ECO:0000256" key="1">
    <source>
        <dbReference type="ARBA" id="ARBA00022598"/>
    </source>
</evidence>
<evidence type="ECO:0000313" key="4">
    <source>
        <dbReference type="EMBL" id="JAP96337.1"/>
    </source>
</evidence>
<dbReference type="GO" id="GO:0015631">
    <property type="term" value="F:tubulin binding"/>
    <property type="evidence" value="ECO:0007669"/>
    <property type="project" value="TreeGrafter"/>
</dbReference>
<keyword evidence="1 4" id="KW-0436">Ligase</keyword>
<feature type="non-terminal residue" evidence="4">
    <location>
        <position position="1"/>
    </location>
</feature>
<dbReference type="GO" id="GO:0000226">
    <property type="term" value="P:microtubule cytoskeleton organization"/>
    <property type="evidence" value="ECO:0007669"/>
    <property type="project" value="TreeGrafter"/>
</dbReference>
<dbReference type="AlphaFoldDB" id="A0A146KIT4"/>
<protein>
    <submittedName>
        <fullName evidence="4">Tubulin tyrosine ligase</fullName>
    </submittedName>
</protein>
<evidence type="ECO:0000256" key="3">
    <source>
        <dbReference type="ARBA" id="ARBA00022840"/>
    </source>
</evidence>
<dbReference type="Gene3D" id="3.30.470.20">
    <property type="entry name" value="ATP-grasp fold, B domain"/>
    <property type="match status" value="1"/>
</dbReference>
<keyword evidence="3" id="KW-0067">ATP-binding</keyword>
<dbReference type="InterPro" id="IPR004344">
    <property type="entry name" value="TTL/TTLL_fam"/>
</dbReference>
<sequence length="324" mass="38178">SFLESPWRSFWSICQVVVMWGVDSSQYIQTRGLYQDSLLFKGHRVENRLFMLITSLDPLIAYTHPSGFVRFSKNKFTKVNTKHQYLNMVTDMDLQYKSKNPDKWITSSGFKANISSRSLMLLFEKQPLSFNFQNDEYNLSKAFIQNQNKLLIVNLLSSLQEKLRTNIQAVQTFPRRFFKLYGIDQFWMKNGSSMMYEINGNSEIQPNVNKNNKLNFATIYSEMLNLIGVRWFKQSIRTIKPEYSMTENEIDSIISKQTKPDLSKLTEFEYRCVMQILDEDSRRGQFVRVRLEDHLEKFSGYLNKLTYYLVKQGVTAQNGDLVYK</sequence>
<dbReference type="GO" id="GO:0005524">
    <property type="term" value="F:ATP binding"/>
    <property type="evidence" value="ECO:0007669"/>
    <property type="project" value="UniProtKB-KW"/>
</dbReference>